<sequence>MVDIVTKLNATDCFDYFVNNFDSLYKNESTYCANPTLDPEINNQNLYANMMNLFGNIILEQPEFSQFEVRFARGDESSEDFIIVTFVDPDDSSEVSLEVNRNDTPEYIEETFRHGRQTLRTTYASEVFEIKNINHKSKD</sequence>
<dbReference type="RefSeq" id="WP_137612187.1">
    <property type="nucleotide sequence ID" value="NZ_BJDF01000020.1"/>
</dbReference>
<dbReference type="EMBL" id="JBHSSF010000024">
    <property type="protein sequence ID" value="MFC6177200.1"/>
    <property type="molecule type" value="Genomic_DNA"/>
</dbReference>
<accession>A0ABW1RNN2</accession>
<evidence type="ECO:0000313" key="1">
    <source>
        <dbReference type="EMBL" id="MFC6177200.1"/>
    </source>
</evidence>
<name>A0ABW1RNN2_9LACO</name>
<proteinExistence type="predicted"/>
<keyword evidence="2" id="KW-1185">Reference proteome</keyword>
<organism evidence="1 2">
    <name type="scientific">Companilactobacillus huachuanensis</name>
    <dbReference type="NCBI Taxonomy" id="2559914"/>
    <lineage>
        <taxon>Bacteria</taxon>
        <taxon>Bacillati</taxon>
        <taxon>Bacillota</taxon>
        <taxon>Bacilli</taxon>
        <taxon>Lactobacillales</taxon>
        <taxon>Lactobacillaceae</taxon>
        <taxon>Companilactobacillus</taxon>
    </lineage>
</organism>
<dbReference type="Proteomes" id="UP001596288">
    <property type="component" value="Unassembled WGS sequence"/>
</dbReference>
<evidence type="ECO:0000313" key="2">
    <source>
        <dbReference type="Proteomes" id="UP001596288"/>
    </source>
</evidence>
<comment type="caution">
    <text evidence="1">The sequence shown here is derived from an EMBL/GenBank/DDBJ whole genome shotgun (WGS) entry which is preliminary data.</text>
</comment>
<reference evidence="2" key="1">
    <citation type="journal article" date="2019" name="Int. J. Syst. Evol. Microbiol.">
        <title>The Global Catalogue of Microorganisms (GCM) 10K type strain sequencing project: providing services to taxonomists for standard genome sequencing and annotation.</title>
        <authorList>
            <consortium name="The Broad Institute Genomics Platform"/>
            <consortium name="The Broad Institute Genome Sequencing Center for Infectious Disease"/>
            <person name="Wu L."/>
            <person name="Ma J."/>
        </authorList>
    </citation>
    <scope>NUCLEOTIDE SEQUENCE [LARGE SCALE GENOMIC DNA]</scope>
    <source>
        <strain evidence="2">CCM 8927</strain>
    </source>
</reference>
<protein>
    <submittedName>
        <fullName evidence="1">Uncharacterized protein</fullName>
    </submittedName>
</protein>
<gene>
    <name evidence="1" type="ORF">ACFQAV_10130</name>
</gene>